<evidence type="ECO:0000313" key="4">
    <source>
        <dbReference type="Proteomes" id="UP000011087"/>
    </source>
</evidence>
<sequence length="244" mass="27504">MISTEAKERIKGWSVEKRLIGLICVVLALIRVQKASMSAELGAMNKRTLEPERAVEILTEIKLNPSRESRLRAAFDLLDNQRNGMLGKEDIRLSVAALFGGQLNVEEEELVTYSHSLWNMFDVLNTGVVGFEDFCIAFETYGASCDEPLDQQAQDGELSLLFKVLDTKCCGAIDHVDLQLTLARIGYEASGEECRNMISIMSKVSNRRHSDHLTVEMLREFTDNYEIIVNSSTRHQQDRDSLLS</sequence>
<dbReference type="Proteomes" id="UP000011087">
    <property type="component" value="Unassembled WGS sequence"/>
</dbReference>
<dbReference type="EMBL" id="JH992986">
    <property type="protein sequence ID" value="EKX48397.1"/>
    <property type="molecule type" value="Genomic_DNA"/>
</dbReference>
<dbReference type="PROSITE" id="PS50222">
    <property type="entry name" value="EF_HAND_2"/>
    <property type="match status" value="1"/>
</dbReference>
<dbReference type="EnsemblProtists" id="EKX48397">
    <property type="protein sequence ID" value="EKX48397"/>
    <property type="gene ID" value="GUITHDRAFT_106003"/>
</dbReference>
<dbReference type="RefSeq" id="XP_005835377.1">
    <property type="nucleotide sequence ID" value="XM_005835320.1"/>
</dbReference>
<proteinExistence type="predicted"/>
<feature type="domain" description="EF-hand" evidence="1">
    <location>
        <begin position="66"/>
        <end position="101"/>
    </location>
</feature>
<dbReference type="OrthoDB" id="26525at2759"/>
<reference evidence="4" key="2">
    <citation type="submission" date="2012-11" db="EMBL/GenBank/DDBJ databases">
        <authorList>
            <person name="Kuo A."/>
            <person name="Curtis B.A."/>
            <person name="Tanifuji G."/>
            <person name="Burki F."/>
            <person name="Gruber A."/>
            <person name="Irimia M."/>
            <person name="Maruyama S."/>
            <person name="Arias M.C."/>
            <person name="Ball S.G."/>
            <person name="Gile G.H."/>
            <person name="Hirakawa Y."/>
            <person name="Hopkins J.F."/>
            <person name="Rensing S.A."/>
            <person name="Schmutz J."/>
            <person name="Symeonidi A."/>
            <person name="Elias M."/>
            <person name="Eveleigh R.J."/>
            <person name="Herman E.K."/>
            <person name="Klute M.J."/>
            <person name="Nakayama T."/>
            <person name="Obornik M."/>
            <person name="Reyes-Prieto A."/>
            <person name="Armbrust E.V."/>
            <person name="Aves S.J."/>
            <person name="Beiko R.G."/>
            <person name="Coutinho P."/>
            <person name="Dacks J.B."/>
            <person name="Durnford D.G."/>
            <person name="Fast N.M."/>
            <person name="Green B.R."/>
            <person name="Grisdale C."/>
            <person name="Hempe F."/>
            <person name="Henrissat B."/>
            <person name="Hoppner M.P."/>
            <person name="Ishida K.-I."/>
            <person name="Kim E."/>
            <person name="Koreny L."/>
            <person name="Kroth P.G."/>
            <person name="Liu Y."/>
            <person name="Malik S.-B."/>
            <person name="Maier U.G."/>
            <person name="McRose D."/>
            <person name="Mock T."/>
            <person name="Neilson J.A."/>
            <person name="Onodera N.T."/>
            <person name="Poole A.M."/>
            <person name="Pritham E.J."/>
            <person name="Richards T.A."/>
            <person name="Rocap G."/>
            <person name="Roy S.W."/>
            <person name="Sarai C."/>
            <person name="Schaack S."/>
            <person name="Shirato S."/>
            <person name="Slamovits C.H."/>
            <person name="Spencer D.F."/>
            <person name="Suzuki S."/>
            <person name="Worden A.Z."/>
            <person name="Zauner S."/>
            <person name="Barry K."/>
            <person name="Bell C."/>
            <person name="Bharti A.K."/>
            <person name="Crow J.A."/>
            <person name="Grimwood J."/>
            <person name="Kramer R."/>
            <person name="Lindquist E."/>
            <person name="Lucas S."/>
            <person name="Salamov A."/>
            <person name="McFadden G.I."/>
            <person name="Lane C.E."/>
            <person name="Keeling P.J."/>
            <person name="Gray M.W."/>
            <person name="Grigoriev I.V."/>
            <person name="Archibald J.M."/>
        </authorList>
    </citation>
    <scope>NUCLEOTIDE SEQUENCE</scope>
    <source>
        <strain evidence="4">CCMP2712</strain>
    </source>
</reference>
<name>L1JJB8_GUITC</name>
<dbReference type="PaxDb" id="55529-EKX48397"/>
<dbReference type="SUPFAM" id="SSF47473">
    <property type="entry name" value="EF-hand"/>
    <property type="match status" value="1"/>
</dbReference>
<evidence type="ECO:0000313" key="2">
    <source>
        <dbReference type="EMBL" id="EKX48397.1"/>
    </source>
</evidence>
<reference evidence="2 4" key="1">
    <citation type="journal article" date="2012" name="Nature">
        <title>Algal genomes reveal evolutionary mosaicism and the fate of nucleomorphs.</title>
        <authorList>
            <consortium name="DOE Joint Genome Institute"/>
            <person name="Curtis B.A."/>
            <person name="Tanifuji G."/>
            <person name="Burki F."/>
            <person name="Gruber A."/>
            <person name="Irimia M."/>
            <person name="Maruyama S."/>
            <person name="Arias M.C."/>
            <person name="Ball S.G."/>
            <person name="Gile G.H."/>
            <person name="Hirakawa Y."/>
            <person name="Hopkins J.F."/>
            <person name="Kuo A."/>
            <person name="Rensing S.A."/>
            <person name="Schmutz J."/>
            <person name="Symeonidi A."/>
            <person name="Elias M."/>
            <person name="Eveleigh R.J."/>
            <person name="Herman E.K."/>
            <person name="Klute M.J."/>
            <person name="Nakayama T."/>
            <person name="Obornik M."/>
            <person name="Reyes-Prieto A."/>
            <person name="Armbrust E.V."/>
            <person name="Aves S.J."/>
            <person name="Beiko R.G."/>
            <person name="Coutinho P."/>
            <person name="Dacks J.B."/>
            <person name="Durnford D.G."/>
            <person name="Fast N.M."/>
            <person name="Green B.R."/>
            <person name="Grisdale C.J."/>
            <person name="Hempel F."/>
            <person name="Henrissat B."/>
            <person name="Hoppner M.P."/>
            <person name="Ishida K."/>
            <person name="Kim E."/>
            <person name="Koreny L."/>
            <person name="Kroth P.G."/>
            <person name="Liu Y."/>
            <person name="Malik S.B."/>
            <person name="Maier U.G."/>
            <person name="McRose D."/>
            <person name="Mock T."/>
            <person name="Neilson J.A."/>
            <person name="Onodera N.T."/>
            <person name="Poole A.M."/>
            <person name="Pritham E.J."/>
            <person name="Richards T.A."/>
            <person name="Rocap G."/>
            <person name="Roy S.W."/>
            <person name="Sarai C."/>
            <person name="Schaack S."/>
            <person name="Shirato S."/>
            <person name="Slamovits C.H."/>
            <person name="Spencer D.F."/>
            <person name="Suzuki S."/>
            <person name="Worden A.Z."/>
            <person name="Zauner S."/>
            <person name="Barry K."/>
            <person name="Bell C."/>
            <person name="Bharti A.K."/>
            <person name="Crow J.A."/>
            <person name="Grimwood J."/>
            <person name="Kramer R."/>
            <person name="Lindquist E."/>
            <person name="Lucas S."/>
            <person name="Salamov A."/>
            <person name="McFadden G.I."/>
            <person name="Lane C.E."/>
            <person name="Keeling P.J."/>
            <person name="Gray M.W."/>
            <person name="Grigoriev I.V."/>
            <person name="Archibald J.M."/>
        </authorList>
    </citation>
    <scope>NUCLEOTIDE SEQUENCE</scope>
    <source>
        <strain evidence="2 4">CCMP2712</strain>
    </source>
</reference>
<reference evidence="3" key="3">
    <citation type="submission" date="2016-03" db="UniProtKB">
        <authorList>
            <consortium name="EnsemblProtists"/>
        </authorList>
    </citation>
    <scope>IDENTIFICATION</scope>
</reference>
<dbReference type="Pfam" id="PF13499">
    <property type="entry name" value="EF-hand_7"/>
    <property type="match status" value="1"/>
</dbReference>
<gene>
    <name evidence="2" type="ORF">GUITHDRAFT_106003</name>
</gene>
<protein>
    <recommendedName>
        <fullName evidence="1">EF-hand domain-containing protein</fullName>
    </recommendedName>
</protein>
<dbReference type="HOGENOM" id="CLU_1139830_0_0_1"/>
<keyword evidence="4" id="KW-1185">Reference proteome</keyword>
<evidence type="ECO:0000313" key="3">
    <source>
        <dbReference type="EnsemblProtists" id="EKX48397"/>
    </source>
</evidence>
<accession>L1JJB8</accession>
<dbReference type="Gene3D" id="1.10.238.10">
    <property type="entry name" value="EF-hand"/>
    <property type="match status" value="1"/>
</dbReference>
<organism evidence="2">
    <name type="scientific">Guillardia theta (strain CCMP2712)</name>
    <name type="common">Cryptophyte</name>
    <dbReference type="NCBI Taxonomy" id="905079"/>
    <lineage>
        <taxon>Eukaryota</taxon>
        <taxon>Cryptophyceae</taxon>
        <taxon>Pyrenomonadales</taxon>
        <taxon>Geminigeraceae</taxon>
        <taxon>Guillardia</taxon>
    </lineage>
</organism>
<dbReference type="InterPro" id="IPR011992">
    <property type="entry name" value="EF-hand-dom_pair"/>
</dbReference>
<dbReference type="AlphaFoldDB" id="L1JJB8"/>
<dbReference type="KEGG" id="gtt:GUITHDRAFT_106003"/>
<evidence type="ECO:0000259" key="1">
    <source>
        <dbReference type="PROSITE" id="PS50222"/>
    </source>
</evidence>
<dbReference type="GeneID" id="17305018"/>
<dbReference type="InterPro" id="IPR002048">
    <property type="entry name" value="EF_hand_dom"/>
</dbReference>
<dbReference type="GO" id="GO:0005509">
    <property type="term" value="F:calcium ion binding"/>
    <property type="evidence" value="ECO:0007669"/>
    <property type="project" value="InterPro"/>
</dbReference>